<proteinExistence type="predicted"/>
<sequence>MDLQIICVVLQDTDTCTCQVNIKSTVDELKLHDCSYWNNISPDSIQFVFDHEGRSMVVDSDVKLHSVISLCYFHRLTFLELRLFERVPLRVPDFFHEPTMRELRLASDPSTNQVVIPCHLPN</sequence>
<comment type="caution">
    <text evidence="1">The sequence shown here is derived from an EMBL/GenBank/DDBJ whole genome shotgun (WGS) entry which is preliminary data.</text>
</comment>
<accession>A0AAD4XA78</accession>
<evidence type="ECO:0000313" key="2">
    <source>
        <dbReference type="Proteomes" id="UP001202328"/>
    </source>
</evidence>
<dbReference type="EMBL" id="JAJJMB010012264">
    <property type="protein sequence ID" value="KAI3879164.1"/>
    <property type="molecule type" value="Genomic_DNA"/>
</dbReference>
<keyword evidence="2" id="KW-1185">Reference proteome</keyword>
<evidence type="ECO:0000313" key="1">
    <source>
        <dbReference type="EMBL" id="KAI3879164.1"/>
    </source>
</evidence>
<dbReference type="AlphaFoldDB" id="A0AAD4XA78"/>
<protein>
    <submittedName>
        <fullName evidence="1">Uncharacterized protein</fullName>
    </submittedName>
</protein>
<gene>
    <name evidence="1" type="ORF">MKW98_028731</name>
</gene>
<feature type="non-terminal residue" evidence="1">
    <location>
        <position position="122"/>
    </location>
</feature>
<name>A0AAD4XA78_9MAGN</name>
<reference evidence="1" key="1">
    <citation type="submission" date="2022-04" db="EMBL/GenBank/DDBJ databases">
        <title>A functionally conserved STORR gene fusion in Papaver species that diverged 16.8 million years ago.</title>
        <authorList>
            <person name="Catania T."/>
        </authorList>
    </citation>
    <scope>NUCLEOTIDE SEQUENCE</scope>
    <source>
        <strain evidence="1">S-188037</strain>
    </source>
</reference>
<organism evidence="1 2">
    <name type="scientific">Papaver atlanticum</name>
    <dbReference type="NCBI Taxonomy" id="357466"/>
    <lineage>
        <taxon>Eukaryota</taxon>
        <taxon>Viridiplantae</taxon>
        <taxon>Streptophyta</taxon>
        <taxon>Embryophyta</taxon>
        <taxon>Tracheophyta</taxon>
        <taxon>Spermatophyta</taxon>
        <taxon>Magnoliopsida</taxon>
        <taxon>Ranunculales</taxon>
        <taxon>Papaveraceae</taxon>
        <taxon>Papaveroideae</taxon>
        <taxon>Papaver</taxon>
    </lineage>
</organism>
<dbReference type="Proteomes" id="UP001202328">
    <property type="component" value="Unassembled WGS sequence"/>
</dbReference>